<evidence type="ECO:0000313" key="5">
    <source>
        <dbReference type="EMBL" id="PMD54460.1"/>
    </source>
</evidence>
<keyword evidence="2" id="KW-0819">tRNA processing</keyword>
<dbReference type="GO" id="GO:0000172">
    <property type="term" value="C:ribonuclease MRP complex"/>
    <property type="evidence" value="ECO:0007669"/>
    <property type="project" value="InterPro"/>
</dbReference>
<dbReference type="GO" id="GO:0004526">
    <property type="term" value="F:ribonuclease P activity"/>
    <property type="evidence" value="ECO:0007669"/>
    <property type="project" value="TreeGrafter"/>
</dbReference>
<dbReference type="Pfam" id="PF12328">
    <property type="entry name" value="Rpp20"/>
    <property type="match status" value="1"/>
</dbReference>
<comment type="subcellular location">
    <subcellularLocation>
        <location evidence="1">Nucleus</location>
    </subcellularLocation>
</comment>
<evidence type="ECO:0000256" key="1">
    <source>
        <dbReference type="ARBA" id="ARBA00004123"/>
    </source>
</evidence>
<dbReference type="GO" id="GO:0001682">
    <property type="term" value="P:tRNA 5'-leader removal"/>
    <property type="evidence" value="ECO:0007669"/>
    <property type="project" value="InterPro"/>
</dbReference>
<dbReference type="GO" id="GO:0000294">
    <property type="term" value="P:nuclear-transcribed mRNA catabolic process, RNase MRP-dependent"/>
    <property type="evidence" value="ECO:0007669"/>
    <property type="project" value="TreeGrafter"/>
</dbReference>
<dbReference type="AlphaFoldDB" id="A0A2J6SUL4"/>
<evidence type="ECO:0000256" key="2">
    <source>
        <dbReference type="ARBA" id="ARBA00022694"/>
    </source>
</evidence>
<dbReference type="STRING" id="1095630.A0A2J6SUL4"/>
<dbReference type="PANTHER" id="PTHR28256:SF1">
    <property type="entry name" value="RIBONUCLEASES P_MRP PROTEIN SUBUNIT POP7"/>
    <property type="match status" value="1"/>
</dbReference>
<dbReference type="GO" id="GO:0034965">
    <property type="term" value="P:intronic box C/D snoRNA processing"/>
    <property type="evidence" value="ECO:0007669"/>
    <property type="project" value="TreeGrafter"/>
</dbReference>
<dbReference type="EMBL" id="KZ613865">
    <property type="protein sequence ID" value="PMD54460.1"/>
    <property type="molecule type" value="Genomic_DNA"/>
</dbReference>
<dbReference type="InterPro" id="IPR020241">
    <property type="entry name" value="RNase_P/MRP_Pop7_fungi"/>
</dbReference>
<keyword evidence="6" id="KW-1185">Reference proteome</keyword>
<keyword evidence="3" id="KW-0539">Nucleus</keyword>
<dbReference type="GO" id="GO:0005655">
    <property type="term" value="C:nucleolar ribonuclease P complex"/>
    <property type="evidence" value="ECO:0007669"/>
    <property type="project" value="InterPro"/>
</dbReference>
<dbReference type="InParanoid" id="A0A2J6SUL4"/>
<dbReference type="GeneID" id="36595384"/>
<sequence>MAPKRPETKSASSTSKPPHRKLPRLPNTQKISKRPLLHPPVAGPRTGSTTEKVIYVSASSPFISTIKRVRAYLSHIESRAAGPITLANGTSRRTSQKVIKSIEEGIEKARGEGERRGKGKGKGEEVVLKATGKAIERLLGVALFFQGEEGMKVEVRTGSVGAVDDVVEKQNGAETGESQREEMGVEYTAAAHCISVSGEDILGMLLRRRHEAGEELRGHEDLPGTERDECTSTCATMCCVVMSPRREAESR</sequence>
<dbReference type="PANTHER" id="PTHR28256">
    <property type="entry name" value="RIBONUCLEASES P/MRP PROTEIN SUBUNIT POP7"/>
    <property type="match status" value="1"/>
</dbReference>
<evidence type="ECO:0000256" key="3">
    <source>
        <dbReference type="ARBA" id="ARBA00023242"/>
    </source>
</evidence>
<evidence type="ECO:0000313" key="6">
    <source>
        <dbReference type="Proteomes" id="UP000235371"/>
    </source>
</evidence>
<protein>
    <submittedName>
        <fullName evidence="5">Uncharacterized protein</fullName>
    </submittedName>
</protein>
<dbReference type="GO" id="GO:0000171">
    <property type="term" value="F:ribonuclease MRP activity"/>
    <property type="evidence" value="ECO:0007669"/>
    <property type="project" value="TreeGrafter"/>
</dbReference>
<dbReference type="Proteomes" id="UP000235371">
    <property type="component" value="Unassembled WGS sequence"/>
</dbReference>
<name>A0A2J6SUL4_9HELO</name>
<dbReference type="GO" id="GO:0006364">
    <property type="term" value="P:rRNA processing"/>
    <property type="evidence" value="ECO:0007669"/>
    <property type="project" value="TreeGrafter"/>
</dbReference>
<proteinExistence type="predicted"/>
<feature type="region of interest" description="Disordered" evidence="4">
    <location>
        <begin position="1"/>
        <end position="47"/>
    </location>
</feature>
<dbReference type="OrthoDB" id="5416589at2759"/>
<reference evidence="5 6" key="1">
    <citation type="submission" date="2016-04" db="EMBL/GenBank/DDBJ databases">
        <title>A degradative enzymes factory behind the ericoid mycorrhizal symbiosis.</title>
        <authorList>
            <consortium name="DOE Joint Genome Institute"/>
            <person name="Martino E."/>
            <person name="Morin E."/>
            <person name="Grelet G."/>
            <person name="Kuo A."/>
            <person name="Kohler A."/>
            <person name="Daghino S."/>
            <person name="Barry K."/>
            <person name="Choi C."/>
            <person name="Cichocki N."/>
            <person name="Clum A."/>
            <person name="Copeland A."/>
            <person name="Hainaut M."/>
            <person name="Haridas S."/>
            <person name="Labutti K."/>
            <person name="Lindquist E."/>
            <person name="Lipzen A."/>
            <person name="Khouja H.-R."/>
            <person name="Murat C."/>
            <person name="Ohm R."/>
            <person name="Olson A."/>
            <person name="Spatafora J."/>
            <person name="Veneault-Fourrey C."/>
            <person name="Henrissat B."/>
            <person name="Grigoriev I."/>
            <person name="Martin F."/>
            <person name="Perotto S."/>
        </authorList>
    </citation>
    <scope>NUCLEOTIDE SEQUENCE [LARGE SCALE GENOMIC DNA]</scope>
    <source>
        <strain evidence="5 6">E</strain>
    </source>
</reference>
<dbReference type="RefSeq" id="XP_024731364.1">
    <property type="nucleotide sequence ID" value="XM_024887308.1"/>
</dbReference>
<accession>A0A2J6SUL4</accession>
<dbReference type="InterPro" id="IPR014612">
    <property type="entry name" value="Pop7/Rpp20"/>
</dbReference>
<dbReference type="GO" id="GO:0003723">
    <property type="term" value="F:RNA binding"/>
    <property type="evidence" value="ECO:0007669"/>
    <property type="project" value="TreeGrafter"/>
</dbReference>
<gene>
    <name evidence="5" type="ORF">K444DRAFT_667520</name>
</gene>
<evidence type="ECO:0000256" key="4">
    <source>
        <dbReference type="SAM" id="MobiDB-lite"/>
    </source>
</evidence>
<dbReference type="InterPro" id="IPR036882">
    <property type="entry name" value="Alba-like_dom_sf"/>
</dbReference>
<organism evidence="5 6">
    <name type="scientific">Hyaloscypha bicolor E</name>
    <dbReference type="NCBI Taxonomy" id="1095630"/>
    <lineage>
        <taxon>Eukaryota</taxon>
        <taxon>Fungi</taxon>
        <taxon>Dikarya</taxon>
        <taxon>Ascomycota</taxon>
        <taxon>Pezizomycotina</taxon>
        <taxon>Leotiomycetes</taxon>
        <taxon>Helotiales</taxon>
        <taxon>Hyaloscyphaceae</taxon>
        <taxon>Hyaloscypha</taxon>
        <taxon>Hyaloscypha bicolor</taxon>
    </lineage>
</organism>
<dbReference type="Gene3D" id="3.30.110.20">
    <property type="entry name" value="Alba-like domain"/>
    <property type="match status" value="1"/>
</dbReference>